<reference evidence="1 3" key="1">
    <citation type="submission" date="2018-05" db="EMBL/GenBank/DDBJ databases">
        <title>Legionella qingyii sp.nov., whole genome shotgun sequence.</title>
        <authorList>
            <person name="Wu H."/>
            <person name="Zhu Q."/>
            <person name="Hu C."/>
        </authorList>
    </citation>
    <scope>NUCLEOTIDE SEQUENCE [LARGE SCALE GENOMIC DNA]</scope>
    <source>
        <strain evidence="1 3">HEB18</strain>
    </source>
</reference>
<keyword evidence="4" id="KW-1185">Reference proteome</keyword>
<organism evidence="1 3">
    <name type="scientific">Legionella qingyii</name>
    <dbReference type="NCBI Taxonomy" id="2184757"/>
    <lineage>
        <taxon>Bacteria</taxon>
        <taxon>Pseudomonadati</taxon>
        <taxon>Pseudomonadota</taxon>
        <taxon>Gammaproteobacteria</taxon>
        <taxon>Legionellales</taxon>
        <taxon>Legionellaceae</taxon>
        <taxon>Legionella</taxon>
    </lineage>
</organism>
<proteinExistence type="predicted"/>
<sequence>MKTTTMLTSDSINPFGILPNEILQYLLCFTNHHGMLVCKRFLEADRELTKNEAQESFNDYLITTCDTMAMDV</sequence>
<dbReference type="RefSeq" id="WP_126955525.1">
    <property type="nucleotide sequence ID" value="NZ_QHJG01000016.1"/>
</dbReference>
<accession>A0A317U5A0</accession>
<dbReference type="EMBL" id="RZGX01000014">
    <property type="protein sequence ID" value="RUR21754.1"/>
    <property type="molecule type" value="Genomic_DNA"/>
</dbReference>
<dbReference type="AlphaFoldDB" id="A0A317U5A0"/>
<gene>
    <name evidence="1" type="ORF">DGG96_11145</name>
    <name evidence="2" type="ORF">ELY20_11025</name>
</gene>
<name>A0A317U5A0_9GAMM</name>
<evidence type="ECO:0000313" key="2">
    <source>
        <dbReference type="EMBL" id="RUR21754.1"/>
    </source>
</evidence>
<evidence type="ECO:0000313" key="1">
    <source>
        <dbReference type="EMBL" id="PWY55652.1"/>
    </source>
</evidence>
<protein>
    <submittedName>
        <fullName evidence="1">Uncharacterized protein</fullName>
    </submittedName>
</protein>
<evidence type="ECO:0000313" key="3">
    <source>
        <dbReference type="Proteomes" id="UP000247152"/>
    </source>
</evidence>
<dbReference type="Proteomes" id="UP000287374">
    <property type="component" value="Unassembled WGS sequence"/>
</dbReference>
<reference evidence="2 4" key="2">
    <citation type="submission" date="2018-12" db="EMBL/GenBank/DDBJ databases">
        <title>Legionella sp,whole genome shotgun sequence.</title>
        <authorList>
            <person name="Wu H."/>
        </authorList>
    </citation>
    <scope>NUCLEOTIDE SEQUENCE [LARGE SCALE GENOMIC DNA]</scope>
    <source>
        <strain evidence="2">Km489</strain>
        <strain evidence="4">km489</strain>
    </source>
</reference>
<dbReference type="EMBL" id="QHJG01000016">
    <property type="protein sequence ID" value="PWY55652.1"/>
    <property type="molecule type" value="Genomic_DNA"/>
</dbReference>
<dbReference type="Proteomes" id="UP000247152">
    <property type="component" value="Unassembled WGS sequence"/>
</dbReference>
<evidence type="ECO:0000313" key="4">
    <source>
        <dbReference type="Proteomes" id="UP000287374"/>
    </source>
</evidence>
<dbReference type="OrthoDB" id="5651326at2"/>
<comment type="caution">
    <text evidence="1">The sequence shown here is derived from an EMBL/GenBank/DDBJ whole genome shotgun (WGS) entry which is preliminary data.</text>
</comment>